<comment type="caution">
    <text evidence="1">The sequence shown here is derived from an EMBL/GenBank/DDBJ whole genome shotgun (WGS) entry which is preliminary data.</text>
</comment>
<protein>
    <submittedName>
        <fullName evidence="1">Uncharacterized protein</fullName>
    </submittedName>
</protein>
<name>A0ABS5BKY5_9BACT</name>
<dbReference type="RefSeq" id="WP_210652502.1">
    <property type="nucleotide sequence ID" value="NZ_JAGKQQ010000001.1"/>
</dbReference>
<proteinExistence type="predicted"/>
<reference evidence="1 2" key="1">
    <citation type="submission" date="2021-04" db="EMBL/GenBank/DDBJ databases">
        <authorList>
            <person name="Ivanova A."/>
        </authorList>
    </citation>
    <scope>NUCLEOTIDE SEQUENCE [LARGE SCALE GENOMIC DNA]</scope>
    <source>
        <strain evidence="1 2">G18</strain>
    </source>
</reference>
<evidence type="ECO:0000313" key="2">
    <source>
        <dbReference type="Proteomes" id="UP000676565"/>
    </source>
</evidence>
<dbReference type="Proteomes" id="UP000676565">
    <property type="component" value="Unassembled WGS sequence"/>
</dbReference>
<sequence length="81" mass="8731">MGMIRLSYGGAAPLTADQWVEGVVKGYVEANALEDMVEQLPAYRVEAEKCGGQLLEVVKHLARRGGDLDALRVVLGMKSEA</sequence>
<dbReference type="EMBL" id="JAGKQQ010000001">
    <property type="protein sequence ID" value="MBP3954366.1"/>
    <property type="molecule type" value="Genomic_DNA"/>
</dbReference>
<gene>
    <name evidence="1" type="ORF">J8F10_03520</name>
</gene>
<keyword evidence="2" id="KW-1185">Reference proteome</keyword>
<organism evidence="1 2">
    <name type="scientific">Gemmata palustris</name>
    <dbReference type="NCBI Taxonomy" id="2822762"/>
    <lineage>
        <taxon>Bacteria</taxon>
        <taxon>Pseudomonadati</taxon>
        <taxon>Planctomycetota</taxon>
        <taxon>Planctomycetia</taxon>
        <taxon>Gemmatales</taxon>
        <taxon>Gemmataceae</taxon>
        <taxon>Gemmata</taxon>
    </lineage>
</organism>
<evidence type="ECO:0000313" key="1">
    <source>
        <dbReference type="EMBL" id="MBP3954366.1"/>
    </source>
</evidence>
<accession>A0ABS5BKY5</accession>